<protein>
    <recommendedName>
        <fullName evidence="5">Cyst germination specific acidic repeat protein</fullName>
    </recommendedName>
</protein>
<feature type="chain" id="PRO_5015162032" description="Cyst germination specific acidic repeat protein" evidence="2">
    <location>
        <begin position="24"/>
        <end position="230"/>
    </location>
</feature>
<gene>
    <name evidence="3" type="ORF">PHPALM_2750</name>
</gene>
<dbReference type="AlphaFoldDB" id="A0A2P4YP39"/>
<feature type="non-terminal residue" evidence="3">
    <location>
        <position position="230"/>
    </location>
</feature>
<organism evidence="3 4">
    <name type="scientific">Phytophthora palmivora</name>
    <dbReference type="NCBI Taxonomy" id="4796"/>
    <lineage>
        <taxon>Eukaryota</taxon>
        <taxon>Sar</taxon>
        <taxon>Stramenopiles</taxon>
        <taxon>Oomycota</taxon>
        <taxon>Peronosporomycetes</taxon>
        <taxon>Peronosporales</taxon>
        <taxon>Peronosporaceae</taxon>
        <taxon>Phytophthora</taxon>
    </lineage>
</organism>
<dbReference type="Proteomes" id="UP000237271">
    <property type="component" value="Unassembled WGS sequence"/>
</dbReference>
<feature type="compositionally biased region" description="Polar residues" evidence="1">
    <location>
        <begin position="126"/>
        <end position="144"/>
    </location>
</feature>
<dbReference type="OrthoDB" id="118387at2759"/>
<feature type="region of interest" description="Disordered" evidence="1">
    <location>
        <begin position="168"/>
        <end position="197"/>
    </location>
</feature>
<name>A0A2P4YP39_9STRA</name>
<feature type="compositionally biased region" description="Polar residues" evidence="1">
    <location>
        <begin position="179"/>
        <end position="192"/>
    </location>
</feature>
<keyword evidence="4" id="KW-1185">Reference proteome</keyword>
<sequence>MVRVLKPFSAVIATTLSLGLSTADYSASGNPVSVLGDATYTIDGPICIGVGKAPTGTGCPLKVKEFLPISGGKCVAPKDAQCVIVADETWGCAYPDGEDKVSYQTPCPSVEQSSSYDAETPCPSVDKSSSGDVETPYQSASSTSYYGDAEVTYPVDESYPKEDEVTFPYEDKVGEYPDKSSTSYPVGGNNDQAYEATPCPTLPYNYYPGKEEYSAPVDTPCPTLPYSYDT</sequence>
<keyword evidence="2" id="KW-0732">Signal</keyword>
<reference evidence="3 4" key="1">
    <citation type="journal article" date="2017" name="Genome Biol. Evol.">
        <title>Phytophthora megakarya and P. palmivora, closely related causal agents of cacao black pod rot, underwent increases in genome sizes and gene numbers by different mechanisms.</title>
        <authorList>
            <person name="Ali S.S."/>
            <person name="Shao J."/>
            <person name="Lary D.J."/>
            <person name="Kronmiller B."/>
            <person name="Shen D."/>
            <person name="Strem M.D."/>
            <person name="Amoako-Attah I."/>
            <person name="Akrofi A.Y."/>
            <person name="Begoude B.A."/>
            <person name="Ten Hoopen G.M."/>
            <person name="Coulibaly K."/>
            <person name="Kebe B.I."/>
            <person name="Melnick R.L."/>
            <person name="Guiltinan M.J."/>
            <person name="Tyler B.M."/>
            <person name="Meinhardt L.W."/>
            <person name="Bailey B.A."/>
        </authorList>
    </citation>
    <scope>NUCLEOTIDE SEQUENCE [LARGE SCALE GENOMIC DNA]</scope>
    <source>
        <strain evidence="4">sbr112.9</strain>
    </source>
</reference>
<proteinExistence type="predicted"/>
<evidence type="ECO:0000256" key="1">
    <source>
        <dbReference type="SAM" id="MobiDB-lite"/>
    </source>
</evidence>
<evidence type="ECO:0000313" key="3">
    <source>
        <dbReference type="EMBL" id="POM79554.1"/>
    </source>
</evidence>
<dbReference type="EMBL" id="NCKW01001351">
    <property type="protein sequence ID" value="POM79554.1"/>
    <property type="molecule type" value="Genomic_DNA"/>
</dbReference>
<feature type="region of interest" description="Disordered" evidence="1">
    <location>
        <begin position="211"/>
        <end position="230"/>
    </location>
</feature>
<feature type="signal peptide" evidence="2">
    <location>
        <begin position="1"/>
        <end position="23"/>
    </location>
</feature>
<evidence type="ECO:0000256" key="2">
    <source>
        <dbReference type="SAM" id="SignalP"/>
    </source>
</evidence>
<accession>A0A2P4YP39</accession>
<evidence type="ECO:0008006" key="5">
    <source>
        <dbReference type="Google" id="ProtNLM"/>
    </source>
</evidence>
<comment type="caution">
    <text evidence="3">The sequence shown here is derived from an EMBL/GenBank/DDBJ whole genome shotgun (WGS) entry which is preliminary data.</text>
</comment>
<feature type="region of interest" description="Disordered" evidence="1">
    <location>
        <begin position="103"/>
        <end position="144"/>
    </location>
</feature>
<feature type="compositionally biased region" description="Basic and acidic residues" evidence="1">
    <location>
        <begin position="168"/>
        <end position="178"/>
    </location>
</feature>
<feature type="compositionally biased region" description="Polar residues" evidence="1">
    <location>
        <begin position="103"/>
        <end position="117"/>
    </location>
</feature>
<evidence type="ECO:0000313" key="4">
    <source>
        <dbReference type="Proteomes" id="UP000237271"/>
    </source>
</evidence>